<dbReference type="Proteomes" id="UP001208570">
    <property type="component" value="Unassembled WGS sequence"/>
</dbReference>
<keyword evidence="2" id="KW-1185">Reference proteome</keyword>
<protein>
    <submittedName>
        <fullName evidence="1">Uncharacterized protein</fullName>
    </submittedName>
</protein>
<evidence type="ECO:0000313" key="2">
    <source>
        <dbReference type="Proteomes" id="UP001208570"/>
    </source>
</evidence>
<comment type="caution">
    <text evidence="1">The sequence shown here is derived from an EMBL/GenBank/DDBJ whole genome shotgun (WGS) entry which is preliminary data.</text>
</comment>
<evidence type="ECO:0000313" key="1">
    <source>
        <dbReference type="EMBL" id="KAK2145564.1"/>
    </source>
</evidence>
<proteinExistence type="predicted"/>
<reference evidence="1" key="1">
    <citation type="journal article" date="2023" name="Mol. Biol. Evol.">
        <title>Third-Generation Sequencing Reveals the Adaptive Role of the Epigenome in Three Deep-Sea Polychaetes.</title>
        <authorList>
            <person name="Perez M."/>
            <person name="Aroh O."/>
            <person name="Sun Y."/>
            <person name="Lan Y."/>
            <person name="Juniper S.K."/>
            <person name="Young C.R."/>
            <person name="Angers B."/>
            <person name="Qian P.Y."/>
        </authorList>
    </citation>
    <scope>NUCLEOTIDE SEQUENCE</scope>
    <source>
        <strain evidence="1">P08H-3</strain>
    </source>
</reference>
<organism evidence="1 2">
    <name type="scientific">Paralvinella palmiformis</name>
    <dbReference type="NCBI Taxonomy" id="53620"/>
    <lineage>
        <taxon>Eukaryota</taxon>
        <taxon>Metazoa</taxon>
        <taxon>Spiralia</taxon>
        <taxon>Lophotrochozoa</taxon>
        <taxon>Annelida</taxon>
        <taxon>Polychaeta</taxon>
        <taxon>Sedentaria</taxon>
        <taxon>Canalipalpata</taxon>
        <taxon>Terebellida</taxon>
        <taxon>Terebelliformia</taxon>
        <taxon>Alvinellidae</taxon>
        <taxon>Paralvinella</taxon>
    </lineage>
</organism>
<accession>A0AAD9J3A6</accession>
<name>A0AAD9J3A6_9ANNE</name>
<sequence>MNFLRQSHHPHYHQVEVIDSRRYHPVAVFSLYSLLLGCMLAEAAPTFPIVPGQYTSPI</sequence>
<dbReference type="EMBL" id="JAODUP010000673">
    <property type="protein sequence ID" value="KAK2145564.1"/>
    <property type="molecule type" value="Genomic_DNA"/>
</dbReference>
<gene>
    <name evidence="1" type="ORF">LSH36_673g01023</name>
</gene>
<dbReference type="AlphaFoldDB" id="A0AAD9J3A6"/>